<dbReference type="OrthoDB" id="31390at2759"/>
<protein>
    <recommendedName>
        <fullName evidence="3">Leucine rich repeat containing protein BspA family protein</fullName>
    </recommendedName>
</protein>
<dbReference type="Pfam" id="PF13306">
    <property type="entry name" value="LRR_5"/>
    <property type="match status" value="4"/>
</dbReference>
<dbReference type="AlphaFoldDB" id="L7FQ83"/>
<accession>L7FQ83</accession>
<dbReference type="PANTHER" id="PTHR45661:SF3">
    <property type="entry name" value="IG-LIKE DOMAIN-CONTAINING PROTEIN"/>
    <property type="match status" value="1"/>
</dbReference>
<reference evidence="1 2" key="1">
    <citation type="submission" date="2012-10" db="EMBL/GenBank/DDBJ databases">
        <authorList>
            <person name="Zafar N."/>
            <person name="Inman J."/>
            <person name="Hall N."/>
            <person name="Lorenzi H."/>
            <person name="Caler E."/>
        </authorList>
    </citation>
    <scope>NUCLEOTIDE SEQUENCE [LARGE SCALE GENOMIC DNA]</scope>
    <source>
        <strain evidence="1 2">IP1</strain>
    </source>
</reference>
<dbReference type="InterPro" id="IPR026906">
    <property type="entry name" value="LRR_5"/>
</dbReference>
<evidence type="ECO:0000313" key="1">
    <source>
        <dbReference type="EMBL" id="ELP92891.1"/>
    </source>
</evidence>
<dbReference type="GeneID" id="14891873"/>
<sequence>MSIKLDRYSMMIVSKYFRSIIDYKNMMFICKKFQEIPDMFHFNPISVTFKTQKYFPNVETLHLYNNEDKFITKYRQYYIHFQFPLNKYLQINNKGRRVICPQIIYTDTYEYHALSYKKATIFLDKTFYYSTKFSEMDCSNILKFGVSCFESMSSLVAITLSTNLYEISNYCFCNCIKLKEINLKHVRVFGEFCFCGCDSLSAITLGTNITKSANTPFKNVTSIQNVTAPGVKNVNFDITASSSNAFCNIKHKTVTTEYDKNNNILPDFLSDEIETLVFKNRRGLSDINLASTVTVIEENALSGCDMKRLDLSHVMFFGSQYDMTFLTAITLNNNIQINNLYDYTGLKKIDAINTQNVDVRAACWMKEMFDEKNLEIVKFCYTQKDVELFNGIIPSNFYKLKIICRNVNFENYNFNEIKIPEGITMMNINAFQNNKNLTKLVFPTCFKVLKNTCFVHSSLKELCIAPVKQFKISNCYELTSVTFLNQKVTKTFMFENCFNVKNIEFPNMPFDFVFNEKIDFTIYKLLKNKYKFEGDVVLFSIDPNWIDSKGILIIPDEVNLIENLYFKSTNLTEIWMGKNLNKIELFTFCECKNLKIVKNMRRSIKFSQYSFKRGDKNIIIEYVD</sequence>
<dbReference type="SUPFAM" id="SSF52058">
    <property type="entry name" value="L domain-like"/>
    <property type="match status" value="1"/>
</dbReference>
<dbReference type="Proteomes" id="UP000014680">
    <property type="component" value="Unassembled WGS sequence"/>
</dbReference>
<dbReference type="RefSeq" id="XP_004259662.1">
    <property type="nucleotide sequence ID" value="XM_004259614.1"/>
</dbReference>
<keyword evidence="2" id="KW-1185">Reference proteome</keyword>
<dbReference type="VEuPathDB" id="AmoebaDB:EIN_120860"/>
<evidence type="ECO:0008006" key="3">
    <source>
        <dbReference type="Google" id="ProtNLM"/>
    </source>
</evidence>
<dbReference type="InterPro" id="IPR053139">
    <property type="entry name" value="Surface_bspA-like"/>
</dbReference>
<proteinExistence type="predicted"/>
<organism evidence="1 2">
    <name type="scientific">Entamoeba invadens IP1</name>
    <dbReference type="NCBI Taxonomy" id="370355"/>
    <lineage>
        <taxon>Eukaryota</taxon>
        <taxon>Amoebozoa</taxon>
        <taxon>Evosea</taxon>
        <taxon>Archamoebae</taxon>
        <taxon>Mastigamoebida</taxon>
        <taxon>Entamoebidae</taxon>
        <taxon>Entamoeba</taxon>
    </lineage>
</organism>
<dbReference type="KEGG" id="eiv:EIN_120860"/>
<dbReference type="PANTHER" id="PTHR45661">
    <property type="entry name" value="SURFACE ANTIGEN"/>
    <property type="match status" value="1"/>
</dbReference>
<evidence type="ECO:0000313" key="2">
    <source>
        <dbReference type="Proteomes" id="UP000014680"/>
    </source>
</evidence>
<name>L7FQ83_ENTIV</name>
<dbReference type="EMBL" id="KB206315">
    <property type="protein sequence ID" value="ELP92891.1"/>
    <property type="molecule type" value="Genomic_DNA"/>
</dbReference>
<gene>
    <name evidence="1" type="ORF">EIN_120860</name>
</gene>
<dbReference type="InterPro" id="IPR032675">
    <property type="entry name" value="LRR_dom_sf"/>
</dbReference>
<dbReference type="Gene3D" id="3.80.10.10">
    <property type="entry name" value="Ribonuclease Inhibitor"/>
    <property type="match status" value="3"/>
</dbReference>